<evidence type="ECO:0000313" key="3">
    <source>
        <dbReference type="Proteomes" id="UP001321477"/>
    </source>
</evidence>
<proteinExistence type="predicted"/>
<protein>
    <submittedName>
        <fullName evidence="2">Uncharacterized protein</fullName>
    </submittedName>
</protein>
<sequence length="447" mass="50367">MPELRGRGRPRTSGEAHCDRCGQDVRKIRVRWPDGTVCGACFVRAANAYGTCAHCGDQRLLPGRSPSQELICRDCAGITTNLLCDRCGREGERIRKGACARCVVVEDLTTVLRPNDPPDLRLHRLIRELSSVQRPQSIVTWMGGKQARELLEAIGTRSLSLDHAAFDAIPDSRAVEHLRELLVHHRIMPGRGDQYLARFEIWLDRRLESFAGRPHIQQPLEQFGRWHHLRRLRNDPPPNMDYATRTAKQEITEAGKFMVWLEESQHAQIEYLTQEHIDLYWSEGPTTRTVVRNFLLNRKLIGRRKPLHAPKREAMTTPLSTPTERMNALRTVIEADTVKLSTRVAALIFLLYGTEIGRIATLKRDAIAHTPNGMTIELGPLLAPVPEPLLLSSASTSPRIIKEPDRQPTRRSGCFRPRSQAGTSRPTRSGTASRSSASDPKPAETQR</sequence>
<feature type="region of interest" description="Disordered" evidence="1">
    <location>
        <begin position="393"/>
        <end position="447"/>
    </location>
</feature>
<evidence type="ECO:0000256" key="1">
    <source>
        <dbReference type="SAM" id="MobiDB-lite"/>
    </source>
</evidence>
<accession>A0ABN6Y712</accession>
<evidence type="ECO:0000313" key="2">
    <source>
        <dbReference type="EMBL" id="BDZ53140.1"/>
    </source>
</evidence>
<reference evidence="3" key="1">
    <citation type="journal article" date="2019" name="Int. J. Syst. Evol. Microbiol.">
        <title>The Global Catalogue of Microorganisms (GCM) 10K type strain sequencing project: providing services to taxonomists for standard genome sequencing and annotation.</title>
        <authorList>
            <consortium name="The Broad Institute Genomics Platform"/>
            <consortium name="The Broad Institute Genome Sequencing Center for Infectious Disease"/>
            <person name="Wu L."/>
            <person name="Ma J."/>
        </authorList>
    </citation>
    <scope>NUCLEOTIDE SEQUENCE [LARGE SCALE GENOMIC DNA]</scope>
    <source>
        <strain evidence="3">NBRC 109019</strain>
    </source>
</reference>
<dbReference type="EMBL" id="AP027734">
    <property type="protein sequence ID" value="BDZ53140.1"/>
    <property type="molecule type" value="Genomic_DNA"/>
</dbReference>
<organism evidence="2 3">
    <name type="scientific">Agromyces marinus</name>
    <dbReference type="NCBI Taxonomy" id="1389020"/>
    <lineage>
        <taxon>Bacteria</taxon>
        <taxon>Bacillati</taxon>
        <taxon>Actinomycetota</taxon>
        <taxon>Actinomycetes</taxon>
        <taxon>Micrococcales</taxon>
        <taxon>Microbacteriaceae</taxon>
        <taxon>Agromyces</taxon>
    </lineage>
</organism>
<keyword evidence="3" id="KW-1185">Reference proteome</keyword>
<gene>
    <name evidence="2" type="ORF">GCM10025870_02130</name>
</gene>
<feature type="compositionally biased region" description="Low complexity" evidence="1">
    <location>
        <begin position="422"/>
        <end position="438"/>
    </location>
</feature>
<dbReference type="Proteomes" id="UP001321477">
    <property type="component" value="Chromosome"/>
</dbReference>
<name>A0ABN6Y712_9MICO</name>